<accession>A0A6N2S428</accession>
<dbReference type="RefSeq" id="WP_156353308.1">
    <property type="nucleotide sequence ID" value="NZ_CACRST010000010.1"/>
</dbReference>
<feature type="transmembrane region" description="Helical" evidence="1">
    <location>
        <begin position="95"/>
        <end position="113"/>
    </location>
</feature>
<organism evidence="2">
    <name type="scientific">Blautia glucerasea</name>
    <dbReference type="NCBI Taxonomy" id="536633"/>
    <lineage>
        <taxon>Bacteria</taxon>
        <taxon>Bacillati</taxon>
        <taxon>Bacillota</taxon>
        <taxon>Clostridia</taxon>
        <taxon>Lachnospirales</taxon>
        <taxon>Lachnospiraceae</taxon>
        <taxon>Blautia</taxon>
    </lineage>
</organism>
<reference evidence="2" key="1">
    <citation type="submission" date="2019-11" db="EMBL/GenBank/DDBJ databases">
        <authorList>
            <person name="Feng L."/>
        </authorList>
    </citation>
    <scope>NUCLEOTIDE SEQUENCE</scope>
    <source>
        <strain evidence="2">BgluceraseaLFYP119</strain>
    </source>
</reference>
<proteinExistence type="predicted"/>
<dbReference type="AlphaFoldDB" id="A0A6N2S428"/>
<feature type="transmembrane region" description="Helical" evidence="1">
    <location>
        <begin position="37"/>
        <end position="56"/>
    </location>
</feature>
<keyword evidence="1" id="KW-1133">Transmembrane helix</keyword>
<feature type="transmembrane region" description="Helical" evidence="1">
    <location>
        <begin position="62"/>
        <end position="88"/>
    </location>
</feature>
<name>A0A6N2S428_9FIRM</name>
<gene>
    <name evidence="2" type="ORF">BGLFYP119_00948</name>
</gene>
<evidence type="ECO:0008006" key="3">
    <source>
        <dbReference type="Google" id="ProtNLM"/>
    </source>
</evidence>
<evidence type="ECO:0000313" key="2">
    <source>
        <dbReference type="EMBL" id="VYS87886.1"/>
    </source>
</evidence>
<protein>
    <recommendedName>
        <fullName evidence="3">DUF2116 family Zn-ribbon domain-containing protein</fullName>
    </recommendedName>
</protein>
<sequence length="114" mass="12827">MKKCRYCGKNVNSSYEFCSSECENNYRTSTEKDNYKIKYFIMGIIAGFLVMFYGILLNRSSIIGAGIMLMGTDITVFPFTTPETIGILGYKKSKIAGRISGLALIIIGIWFEVF</sequence>
<keyword evidence="1" id="KW-0472">Membrane</keyword>
<keyword evidence="1" id="KW-0812">Transmembrane</keyword>
<evidence type="ECO:0000256" key="1">
    <source>
        <dbReference type="SAM" id="Phobius"/>
    </source>
</evidence>
<dbReference type="EMBL" id="CACRST010000010">
    <property type="protein sequence ID" value="VYS87886.1"/>
    <property type="molecule type" value="Genomic_DNA"/>
</dbReference>